<dbReference type="Proteomes" id="UP000256794">
    <property type="component" value="Unassembled WGS sequence"/>
</dbReference>
<evidence type="ECO:0000313" key="1">
    <source>
        <dbReference type="EMBL" id="REG57206.1"/>
    </source>
</evidence>
<organism evidence="1 2">
    <name type="scientific">Paracoccus versutus</name>
    <name type="common">Thiobacillus versutus</name>
    <dbReference type="NCBI Taxonomy" id="34007"/>
    <lineage>
        <taxon>Bacteria</taxon>
        <taxon>Pseudomonadati</taxon>
        <taxon>Pseudomonadota</taxon>
        <taxon>Alphaproteobacteria</taxon>
        <taxon>Rhodobacterales</taxon>
        <taxon>Paracoccaceae</taxon>
        <taxon>Paracoccus</taxon>
    </lineage>
</organism>
<comment type="caution">
    <text evidence="1">The sequence shown here is derived from an EMBL/GenBank/DDBJ whole genome shotgun (WGS) entry which is preliminary data.</text>
</comment>
<evidence type="ECO:0000313" key="2">
    <source>
        <dbReference type="Proteomes" id="UP000256794"/>
    </source>
</evidence>
<proteinExistence type="predicted"/>
<gene>
    <name evidence="1" type="ORF">ATH84_1001254</name>
</gene>
<accession>A0AAQ0KPN3</accession>
<reference evidence="1 2" key="1">
    <citation type="submission" date="2018-08" db="EMBL/GenBank/DDBJ databases">
        <title>Genomic Encyclopedia of Archaeal and Bacterial Type Strains, Phase II (KMG-II): from individual species to whole genera.</title>
        <authorList>
            <person name="Goeker M."/>
        </authorList>
    </citation>
    <scope>NUCLEOTIDE SEQUENCE [LARGE SCALE GENOMIC DNA]</scope>
    <source>
        <strain evidence="1 2">DSM 582</strain>
    </source>
</reference>
<dbReference type="EMBL" id="QUMX01000001">
    <property type="protein sequence ID" value="REG57206.1"/>
    <property type="molecule type" value="Genomic_DNA"/>
</dbReference>
<protein>
    <submittedName>
        <fullName evidence="1">Uncharacterized protein</fullName>
    </submittedName>
</protein>
<name>A0AAQ0KPN3_PARVE</name>
<sequence>MDGGESHPVDSMRPALPLPILLAGLILPVPAAMAQDWGQEPPVVMMCQIIDHSGTGWVPEFIMMTRQTSGPRQGRIEVFDPILQRILGQPIEARITADDRTSRTYGWALAGVRNASGQRTERLDYRLTVQKADGSARVTATALGYDNVMTGTGACGSPGGG</sequence>
<dbReference type="AlphaFoldDB" id="A0AAQ0KPN3"/>
<keyword evidence="2" id="KW-1185">Reference proteome</keyword>